<feature type="coiled-coil region" evidence="4">
    <location>
        <begin position="166"/>
        <end position="388"/>
    </location>
</feature>
<evidence type="ECO:0000256" key="1">
    <source>
        <dbReference type="ARBA" id="ARBA00004496"/>
    </source>
</evidence>
<dbReference type="Pfam" id="PF19047">
    <property type="entry name" value="HOOK_N"/>
    <property type="match status" value="1"/>
</dbReference>
<proteinExistence type="predicted"/>
<keyword evidence="3 4" id="KW-0175">Coiled coil</keyword>
<comment type="caution">
    <text evidence="6">The sequence shown here is derived from an EMBL/GenBank/DDBJ whole genome shotgun (WGS) entry which is preliminary data.</text>
</comment>
<dbReference type="EMBL" id="CAJZBQ010000018">
    <property type="protein sequence ID" value="CAG9317782.1"/>
    <property type="molecule type" value="Genomic_DNA"/>
</dbReference>
<dbReference type="Proteomes" id="UP001162131">
    <property type="component" value="Unassembled WGS sequence"/>
</dbReference>
<dbReference type="PANTHER" id="PTHR18947:SF28">
    <property type="entry name" value="GIRDIN, ISOFORM A"/>
    <property type="match status" value="1"/>
</dbReference>
<feature type="domain" description="Calponin-homology (CH)" evidence="5">
    <location>
        <begin position="2"/>
        <end position="119"/>
    </location>
</feature>
<evidence type="ECO:0000313" key="6">
    <source>
        <dbReference type="EMBL" id="CAG9317782.1"/>
    </source>
</evidence>
<dbReference type="CDD" id="cd22211">
    <property type="entry name" value="HkD_SF"/>
    <property type="match status" value="1"/>
</dbReference>
<gene>
    <name evidence="6" type="ORF">BSTOLATCC_MIC19024</name>
</gene>
<feature type="coiled-coil region" evidence="4">
    <location>
        <begin position="659"/>
        <end position="760"/>
    </location>
</feature>
<dbReference type="InterPro" id="IPR043936">
    <property type="entry name" value="HOOK_N"/>
</dbReference>
<evidence type="ECO:0000256" key="2">
    <source>
        <dbReference type="ARBA" id="ARBA00022490"/>
    </source>
</evidence>
<keyword evidence="7" id="KW-1185">Reference proteome</keyword>
<accession>A0AAU9ISH4</accession>
<protein>
    <recommendedName>
        <fullName evidence="5">Calponin-homology (CH) domain-containing protein</fullName>
    </recommendedName>
</protein>
<name>A0AAU9ISH4_9CILI</name>
<comment type="subcellular location">
    <subcellularLocation>
        <location evidence="1">Cytoplasm</location>
    </subcellularLocation>
</comment>
<dbReference type="PANTHER" id="PTHR18947">
    <property type="entry name" value="HOOK PROTEINS"/>
    <property type="match status" value="1"/>
</dbReference>
<dbReference type="GO" id="GO:0051959">
    <property type="term" value="F:dynein light intermediate chain binding"/>
    <property type="evidence" value="ECO:0007669"/>
    <property type="project" value="TreeGrafter"/>
</dbReference>
<reference evidence="6" key="1">
    <citation type="submission" date="2021-09" db="EMBL/GenBank/DDBJ databases">
        <authorList>
            <consortium name="AG Swart"/>
            <person name="Singh M."/>
            <person name="Singh A."/>
            <person name="Seah K."/>
            <person name="Emmerich C."/>
        </authorList>
    </citation>
    <scope>NUCLEOTIDE SEQUENCE</scope>
    <source>
        <strain evidence="6">ATCC30299</strain>
    </source>
</reference>
<evidence type="ECO:0000256" key="4">
    <source>
        <dbReference type="SAM" id="Coils"/>
    </source>
</evidence>
<dbReference type="GO" id="GO:0031122">
    <property type="term" value="P:cytoplasmic microtubule organization"/>
    <property type="evidence" value="ECO:0007669"/>
    <property type="project" value="TreeGrafter"/>
</dbReference>
<keyword evidence="2" id="KW-0963">Cytoplasm</keyword>
<dbReference type="GO" id="GO:0030705">
    <property type="term" value="P:cytoskeleton-dependent intracellular transport"/>
    <property type="evidence" value="ECO:0007669"/>
    <property type="project" value="InterPro"/>
</dbReference>
<sequence>MDDISYSLIQWLNKMNLSHPCEKISELSDGILLYELMAKLSPDHFDIECITLDARDNWALKLANLRRLKKTIDSYLDQVVQAPHDRFGEIDLANIARKESTDDIVSLMELVVFAILNSPQKENFIHPIMQLDEKCQTQLMFFIQKVLGNELPTNQPPPPDPERKEVHILRHEKKRLTYKIQAMQEELSQLATQKHEIASERDELKAMNCNLESELVRKSPSLLSPNITFIELESKISEKEGKLSVIQEELSEAKRRYESEIASLRDELDVANSNVFRLQQAEKQLHTYKKKCENMVNATKKLSEVTKQSEYLQKKVSSLEEEIIDLNKAAKTANFIKDQLVHEKEKSESLAFALENKEKQIKQLTKQCHDLEDKLNFAETKMQELEIERRLECGSNMSDDSFSYHRGLTGLTVLGEEINELAKNEHKKEDFNRSTTKRPSNSLALEHMDTMAKEKSMIEEKCEKYKTKSKLQNEGLKMLQEDFESYKFERTKIISNLMEQINALKMQVNALQESLANSQTDKVKMEQLQYEYDKLKSSKEGFLQEIKKLHEEKDLMYRRFIECREETIVLQNTANEKEIKIREKTLNEKLLSDKVKELTEKEKVSMEVIESLKKQKQEVNEDYHIKFIELERELITEKSEKAGLALRLNDKDQRIEEILKDKAETIKILEEEHHEVLDRVKYENDRKITQMITQTEEALNELQNEREQLAAKLKCLKSNTINEITKANTAKEIQGYLDEIAKLNGKLEEKEKEIVTLHKSNKDLKKCWKESAKLLKHVWKELGIETQKLENATQRRRLGGSILQ</sequence>
<dbReference type="InterPro" id="IPR001715">
    <property type="entry name" value="CH_dom"/>
</dbReference>
<organism evidence="6 7">
    <name type="scientific">Blepharisma stoltei</name>
    <dbReference type="NCBI Taxonomy" id="1481888"/>
    <lineage>
        <taxon>Eukaryota</taxon>
        <taxon>Sar</taxon>
        <taxon>Alveolata</taxon>
        <taxon>Ciliophora</taxon>
        <taxon>Postciliodesmatophora</taxon>
        <taxon>Heterotrichea</taxon>
        <taxon>Heterotrichida</taxon>
        <taxon>Blepharismidae</taxon>
        <taxon>Blepharisma</taxon>
    </lineage>
</organism>
<feature type="coiled-coil region" evidence="4">
    <location>
        <begin position="494"/>
        <end position="552"/>
    </location>
</feature>
<dbReference type="SUPFAM" id="SSF116907">
    <property type="entry name" value="Hook domain"/>
    <property type="match status" value="1"/>
</dbReference>
<evidence type="ECO:0000313" key="7">
    <source>
        <dbReference type="Proteomes" id="UP001162131"/>
    </source>
</evidence>
<dbReference type="AlphaFoldDB" id="A0AAU9ISH4"/>
<evidence type="ECO:0000259" key="5">
    <source>
        <dbReference type="PROSITE" id="PS50021"/>
    </source>
</evidence>
<dbReference type="InterPro" id="IPR036872">
    <property type="entry name" value="CH_dom_sf"/>
</dbReference>
<evidence type="ECO:0000256" key="3">
    <source>
        <dbReference type="ARBA" id="ARBA00023054"/>
    </source>
</evidence>
<dbReference type="Gene3D" id="1.10.418.10">
    <property type="entry name" value="Calponin-like domain"/>
    <property type="match status" value="1"/>
</dbReference>
<dbReference type="GO" id="GO:0005737">
    <property type="term" value="C:cytoplasm"/>
    <property type="evidence" value="ECO:0007669"/>
    <property type="project" value="UniProtKB-SubCell"/>
</dbReference>
<dbReference type="GO" id="GO:0005815">
    <property type="term" value="C:microtubule organizing center"/>
    <property type="evidence" value="ECO:0007669"/>
    <property type="project" value="TreeGrafter"/>
</dbReference>
<dbReference type="PROSITE" id="PS50021">
    <property type="entry name" value="CH"/>
    <property type="match status" value="1"/>
</dbReference>
<dbReference type="GO" id="GO:0008017">
    <property type="term" value="F:microtubule binding"/>
    <property type="evidence" value="ECO:0007669"/>
    <property type="project" value="TreeGrafter"/>
</dbReference>